<name>A0A1F5MG01_9BACT</name>
<reference evidence="8 9" key="1">
    <citation type="journal article" date="2016" name="Nat. Commun.">
        <title>Thousands of microbial genomes shed light on interconnected biogeochemical processes in an aquifer system.</title>
        <authorList>
            <person name="Anantharaman K."/>
            <person name="Brown C.T."/>
            <person name="Hug L.A."/>
            <person name="Sharon I."/>
            <person name="Castelle C.J."/>
            <person name="Probst A.J."/>
            <person name="Thomas B.C."/>
            <person name="Singh A."/>
            <person name="Wilkins M.J."/>
            <person name="Karaoz U."/>
            <person name="Brodie E.L."/>
            <person name="Williams K.H."/>
            <person name="Hubbard S.S."/>
            <person name="Banfield J.F."/>
        </authorList>
    </citation>
    <scope>NUCLEOTIDE SEQUENCE [LARGE SCALE GENOMIC DNA]</scope>
</reference>
<feature type="domain" description="Glucose-6-phosphate isomerase prokaryote" evidence="7">
    <location>
        <begin position="40"/>
        <end position="171"/>
    </location>
</feature>
<dbReference type="Pfam" id="PF06560">
    <property type="entry name" value="GPI"/>
    <property type="match status" value="1"/>
</dbReference>
<evidence type="ECO:0000313" key="8">
    <source>
        <dbReference type="EMBL" id="OGE64296.1"/>
    </source>
</evidence>
<comment type="caution">
    <text evidence="8">The sequence shown here is derived from an EMBL/GenBank/DDBJ whole genome shotgun (WGS) entry which is preliminary data.</text>
</comment>
<evidence type="ECO:0000313" key="9">
    <source>
        <dbReference type="Proteomes" id="UP000178859"/>
    </source>
</evidence>
<dbReference type="SUPFAM" id="SSF51182">
    <property type="entry name" value="RmlC-like cupins"/>
    <property type="match status" value="1"/>
</dbReference>
<dbReference type="CDD" id="cd02218">
    <property type="entry name" value="cupin_PGI"/>
    <property type="match status" value="1"/>
</dbReference>
<dbReference type="EMBL" id="MFDT01000070">
    <property type="protein sequence ID" value="OGE64296.1"/>
    <property type="molecule type" value="Genomic_DNA"/>
</dbReference>
<evidence type="ECO:0000256" key="3">
    <source>
        <dbReference type="ARBA" id="ARBA00011952"/>
    </source>
</evidence>
<proteinExistence type="inferred from homology"/>
<dbReference type="AlphaFoldDB" id="A0A1F5MG01"/>
<dbReference type="InterPro" id="IPR011051">
    <property type="entry name" value="RmlC_Cupin_sf"/>
</dbReference>
<dbReference type="GO" id="GO:0004347">
    <property type="term" value="F:glucose-6-phosphate isomerase activity"/>
    <property type="evidence" value="ECO:0007669"/>
    <property type="project" value="UniProtKB-EC"/>
</dbReference>
<comment type="catalytic activity">
    <reaction evidence="6">
        <text>alpha-D-glucose 6-phosphate = beta-D-fructose 6-phosphate</text>
        <dbReference type="Rhea" id="RHEA:11816"/>
        <dbReference type="ChEBI" id="CHEBI:57634"/>
        <dbReference type="ChEBI" id="CHEBI:58225"/>
        <dbReference type="EC" id="5.3.1.9"/>
    </reaction>
</comment>
<keyword evidence="5" id="KW-0324">Glycolysis</keyword>
<dbReference type="GO" id="GO:0006094">
    <property type="term" value="P:gluconeogenesis"/>
    <property type="evidence" value="ECO:0007669"/>
    <property type="project" value="UniProtKB-KW"/>
</dbReference>
<comment type="similarity">
    <text evidence="2">Belongs to the archaeal-type GPI family.</text>
</comment>
<evidence type="ECO:0000256" key="1">
    <source>
        <dbReference type="ARBA" id="ARBA00004926"/>
    </source>
</evidence>
<dbReference type="EC" id="5.3.1.9" evidence="3"/>
<organism evidence="8 9">
    <name type="scientific">Candidatus Daviesbacteria bacterium RIFCSPLOWO2_02_FULL_36_7</name>
    <dbReference type="NCBI Taxonomy" id="1797792"/>
    <lineage>
        <taxon>Bacteria</taxon>
        <taxon>Candidatus Daviesiibacteriota</taxon>
    </lineage>
</organism>
<dbReference type="InterPro" id="IPR010551">
    <property type="entry name" value="G6P_isomerase_prok"/>
</dbReference>
<sequence>MLKPFANRPHEKMKEVLMNPEASGPEIHYYMIRGGVDKKNITVWETGTVGGEYIKTYGHYHVGKLDETYWILEGEGIVLLQTRKQDFAGNPIDNEIESFIAIRVKEGDSVFIPSGTGHLVVNIDKTWLVTRDDSPVNFEEKDPVSLPGHADYQAVKSLQGFAYYVVEENGEPMLVKNPKYKTIPEPQWFTPEEYTQFVNSSSLA</sequence>
<evidence type="ECO:0000256" key="6">
    <source>
        <dbReference type="ARBA" id="ARBA00029321"/>
    </source>
</evidence>
<dbReference type="GO" id="GO:0005737">
    <property type="term" value="C:cytoplasm"/>
    <property type="evidence" value="ECO:0007669"/>
    <property type="project" value="InterPro"/>
</dbReference>
<evidence type="ECO:0000256" key="5">
    <source>
        <dbReference type="ARBA" id="ARBA00023152"/>
    </source>
</evidence>
<dbReference type="Gene3D" id="2.60.120.10">
    <property type="entry name" value="Jelly Rolls"/>
    <property type="match status" value="1"/>
</dbReference>
<keyword evidence="4" id="KW-0312">Gluconeogenesis</keyword>
<accession>A0A1F5MG01</accession>
<evidence type="ECO:0000259" key="7">
    <source>
        <dbReference type="Pfam" id="PF06560"/>
    </source>
</evidence>
<evidence type="ECO:0000256" key="2">
    <source>
        <dbReference type="ARBA" id="ARBA00006542"/>
    </source>
</evidence>
<evidence type="ECO:0000256" key="4">
    <source>
        <dbReference type="ARBA" id="ARBA00022432"/>
    </source>
</evidence>
<dbReference type="UniPathway" id="UPA00109">
    <property type="reaction ID" value="UER00181"/>
</dbReference>
<gene>
    <name evidence="8" type="ORF">A3I48_03655</name>
</gene>
<dbReference type="GO" id="GO:0006096">
    <property type="term" value="P:glycolytic process"/>
    <property type="evidence" value="ECO:0007669"/>
    <property type="project" value="UniProtKB-UniPathway"/>
</dbReference>
<dbReference type="InterPro" id="IPR014710">
    <property type="entry name" value="RmlC-like_jellyroll"/>
</dbReference>
<protein>
    <recommendedName>
        <fullName evidence="3">glucose-6-phosphate isomerase</fullName>
        <ecNumber evidence="3">5.3.1.9</ecNumber>
    </recommendedName>
</protein>
<comment type="pathway">
    <text evidence="1">Carbohydrate degradation; glycolysis; D-glyceraldehyde 3-phosphate and glycerone phosphate from D-glucose: step 2/4.</text>
</comment>
<dbReference type="Proteomes" id="UP000178859">
    <property type="component" value="Unassembled WGS sequence"/>
</dbReference>